<organism evidence="2 3">
    <name type="scientific">Candidatus Methanoperedens nitratireducens</name>
    <dbReference type="NCBI Taxonomy" id="1392998"/>
    <lineage>
        <taxon>Archaea</taxon>
        <taxon>Methanobacteriati</taxon>
        <taxon>Methanobacteriota</taxon>
        <taxon>Stenosarchaea group</taxon>
        <taxon>Methanomicrobia</taxon>
        <taxon>Methanosarcinales</taxon>
        <taxon>ANME-2 cluster</taxon>
        <taxon>Candidatus Methanoperedentaceae</taxon>
        <taxon>Candidatus Methanoperedens</taxon>
    </lineage>
</organism>
<sequence>MKIKELYLDTTYVMPFLFLDIDVKGFSRNIYKEILKSLERIHISEVSLIEAKAKSLKLGIPINKVNEKFNEGLSVLSSDEKVVIHRYSAMDDLKFNEFDNLQLDFFDRIILAQSATIGLFLTEDRKLLNIKNSGIKIINWNMLVKEMQQ</sequence>
<dbReference type="InterPro" id="IPR002716">
    <property type="entry name" value="PIN_dom"/>
</dbReference>
<evidence type="ECO:0000313" key="2">
    <source>
        <dbReference type="EMBL" id="KPQ41044.1"/>
    </source>
</evidence>
<dbReference type="Pfam" id="PF01850">
    <property type="entry name" value="PIN"/>
    <property type="match status" value="1"/>
</dbReference>
<reference evidence="2 3" key="1">
    <citation type="submission" date="2015-09" db="EMBL/GenBank/DDBJ databases">
        <title>A metagenomics-based metabolic model of nitrate-dependent anaerobic oxidation of methane by Methanoperedens-like archaea.</title>
        <authorList>
            <person name="Arshad A."/>
            <person name="Speth D.R."/>
            <person name="De Graaf R.M."/>
            <person name="Op Den Camp H.J."/>
            <person name="Jetten M.S."/>
            <person name="Welte C.U."/>
        </authorList>
    </citation>
    <scope>NUCLEOTIDE SEQUENCE [LARGE SCALE GENOMIC DNA]</scope>
</reference>
<dbReference type="Proteomes" id="UP000050360">
    <property type="component" value="Unassembled WGS sequence"/>
</dbReference>
<accession>A0A0P8A3T4</accession>
<gene>
    <name evidence="2" type="ORF">MPEBLZ_04408</name>
</gene>
<evidence type="ECO:0000313" key="3">
    <source>
        <dbReference type="Proteomes" id="UP000050360"/>
    </source>
</evidence>
<dbReference type="AlphaFoldDB" id="A0A0P8A3T4"/>
<name>A0A0P8A3T4_9EURY</name>
<protein>
    <recommendedName>
        <fullName evidence="1">PIN domain-containing protein</fullName>
    </recommendedName>
</protein>
<dbReference type="EMBL" id="LKCM01000453">
    <property type="protein sequence ID" value="KPQ41044.1"/>
    <property type="molecule type" value="Genomic_DNA"/>
</dbReference>
<dbReference type="SUPFAM" id="SSF88723">
    <property type="entry name" value="PIN domain-like"/>
    <property type="match status" value="1"/>
</dbReference>
<evidence type="ECO:0000259" key="1">
    <source>
        <dbReference type="Pfam" id="PF01850"/>
    </source>
</evidence>
<feature type="domain" description="PIN" evidence="1">
    <location>
        <begin position="7"/>
        <end position="130"/>
    </location>
</feature>
<comment type="caution">
    <text evidence="2">The sequence shown here is derived from an EMBL/GenBank/DDBJ whole genome shotgun (WGS) entry which is preliminary data.</text>
</comment>
<dbReference type="InterPro" id="IPR029060">
    <property type="entry name" value="PIN-like_dom_sf"/>
</dbReference>
<proteinExistence type="predicted"/>